<organism evidence="15 16">
    <name type="scientific">Candidatus Brocadia sinica JPN1</name>
    <dbReference type="NCBI Taxonomy" id="1197129"/>
    <lineage>
        <taxon>Bacteria</taxon>
        <taxon>Pseudomonadati</taxon>
        <taxon>Planctomycetota</taxon>
        <taxon>Candidatus Brocadiia</taxon>
        <taxon>Candidatus Brocadiales</taxon>
        <taxon>Candidatus Brocadiaceae</taxon>
        <taxon>Candidatus Brocadia</taxon>
    </lineage>
</organism>
<keyword evidence="10" id="KW-0998">Cell outer membrane</keyword>
<evidence type="ECO:0000256" key="4">
    <source>
        <dbReference type="ARBA" id="ARBA00022496"/>
    </source>
</evidence>
<comment type="caution">
    <text evidence="15">The sequence shown here is derived from an EMBL/GenBank/DDBJ whole genome shotgun (WGS) entry which is preliminary data.</text>
</comment>
<name>A0ABQ0JZJ9_9BACT</name>
<evidence type="ECO:0000256" key="2">
    <source>
        <dbReference type="ARBA" id="ARBA00022448"/>
    </source>
</evidence>
<protein>
    <submittedName>
        <fullName evidence="15">Outer membrane receptor protein</fullName>
    </submittedName>
</protein>
<comment type="similarity">
    <text evidence="11">Belongs to the TonB-dependent receptor family.</text>
</comment>
<evidence type="ECO:0000256" key="1">
    <source>
        <dbReference type="ARBA" id="ARBA00004571"/>
    </source>
</evidence>
<dbReference type="EMBL" id="BAFN01000001">
    <property type="protein sequence ID" value="GAN34166.1"/>
    <property type="molecule type" value="Genomic_DNA"/>
</dbReference>
<dbReference type="Proteomes" id="UP000032309">
    <property type="component" value="Unassembled WGS sequence"/>
</dbReference>
<evidence type="ECO:0000256" key="8">
    <source>
        <dbReference type="ARBA" id="ARBA00023077"/>
    </source>
</evidence>
<evidence type="ECO:0000256" key="7">
    <source>
        <dbReference type="ARBA" id="ARBA00023065"/>
    </source>
</evidence>
<dbReference type="InterPro" id="IPR039426">
    <property type="entry name" value="TonB-dep_rcpt-like"/>
</dbReference>
<keyword evidence="15" id="KW-0675">Receptor</keyword>
<evidence type="ECO:0000256" key="10">
    <source>
        <dbReference type="ARBA" id="ARBA00023237"/>
    </source>
</evidence>
<feature type="domain" description="TonB-dependent receptor-like beta-barrel" evidence="13">
    <location>
        <begin position="301"/>
        <end position="735"/>
    </location>
</feature>
<evidence type="ECO:0000313" key="15">
    <source>
        <dbReference type="EMBL" id="GAN34166.1"/>
    </source>
</evidence>
<sequence>MRYLLILLVITLAPNFYCKTASPGETSESAPTKYLSEEKEAEGGEEMPKQSAWQKATGEQGKAGSSTSYLGDIDFSHQPEESDNNTGNSTDTVQQPTNATSSAADAFLLPEVLVFGQADSLLGIAGAASQGTRGKDELEWRTLSRPGEVLEAVPGVIVTQHSGAGKANQFFLRGFNLDHGTDFATSVNGVPVNLPTHGHGQGYTDLNFMIPELIERVDFRKGPYYADLGDFSSAGAADIHYVSFLPQSIAQVEGGSFGYARSLYASSHLVGSGNILSAVELFHNDGPWTEPDDYKRINGVLRYSRGTPEWGYSITSMSYAGNWNATDQIAQRALDVIPGFDRFDSLGSNDGGDSQRHSLSAEWHRADTDSSTKVLLYGFYYDLDLFSNFTYFLDSPQGDQFEQEDKRGVGGLKASHTWYGDIFSRDMENTVGLQIRSDSIKNGLFQTVNRHRTDKVDYDGETISGTTREDDVWEASLSPYVENKVQWADKFRTVFGLRMDYYYFDVDGDLSANSGTRDDALVSPKGSLIFGPWAKTEYYLSGGFGFHSNSGRGVTQHVDPKTGDPVESADPLVRTKGVEIGVRTTIVKGLQSTLALWLLDIDSELVFSGDAGSTEASAPTRRYGVEWTNYYTPTKWLSLDADFSFSHAEFRETVEGEGVQGRHIPGAIDSVISTGIAFYQPGERGLFSELRLRFFGPRPLTEDNSVRSGSTSLLSAKVGYNFNENWTISVEGFNLLDNRDHEIDYYYPSRLKEEDAPHNDIHFKPVEPIAVRAALTFRF</sequence>
<feature type="region of interest" description="Disordered" evidence="12">
    <location>
        <begin position="21"/>
        <end position="97"/>
    </location>
</feature>
<keyword evidence="4" id="KW-0410">Iron transport</keyword>
<keyword evidence="2" id="KW-0813">Transport</keyword>
<keyword evidence="3" id="KW-1134">Transmembrane beta strand</keyword>
<feature type="compositionally biased region" description="Basic and acidic residues" evidence="12">
    <location>
        <begin position="35"/>
        <end position="48"/>
    </location>
</feature>
<dbReference type="Pfam" id="PF00593">
    <property type="entry name" value="TonB_dep_Rec_b-barrel"/>
    <property type="match status" value="1"/>
</dbReference>
<evidence type="ECO:0000313" key="16">
    <source>
        <dbReference type="Proteomes" id="UP000032309"/>
    </source>
</evidence>
<evidence type="ECO:0000256" key="6">
    <source>
        <dbReference type="ARBA" id="ARBA00023004"/>
    </source>
</evidence>
<accession>A0ABQ0JZJ9</accession>
<dbReference type="PANTHER" id="PTHR32552:SF81">
    <property type="entry name" value="TONB-DEPENDENT OUTER MEMBRANE RECEPTOR"/>
    <property type="match status" value="1"/>
</dbReference>
<dbReference type="SUPFAM" id="SSF56935">
    <property type="entry name" value="Porins"/>
    <property type="match status" value="1"/>
</dbReference>
<dbReference type="Pfam" id="PF07715">
    <property type="entry name" value="Plug"/>
    <property type="match status" value="1"/>
</dbReference>
<reference evidence="16" key="1">
    <citation type="journal article" date="2015" name="Genome Announc.">
        <title>Draft Genome Sequence of an Anaerobic Ammonium-Oxidizing Bacterium, "Candidatus Brocadia sinica".</title>
        <authorList>
            <person name="Oshiki M."/>
            <person name="Shinyako-Hata K."/>
            <person name="Satoh H."/>
            <person name="Okabe S."/>
        </authorList>
    </citation>
    <scope>NUCLEOTIDE SEQUENCE [LARGE SCALE GENOMIC DNA]</scope>
    <source>
        <strain evidence="16">JPN1</strain>
    </source>
</reference>
<dbReference type="InterPro" id="IPR037066">
    <property type="entry name" value="Plug_dom_sf"/>
</dbReference>
<evidence type="ECO:0000256" key="5">
    <source>
        <dbReference type="ARBA" id="ARBA00022692"/>
    </source>
</evidence>
<dbReference type="Gene3D" id="2.40.170.20">
    <property type="entry name" value="TonB-dependent receptor, beta-barrel domain"/>
    <property type="match status" value="1"/>
</dbReference>
<keyword evidence="16" id="KW-1185">Reference proteome</keyword>
<dbReference type="InterPro" id="IPR000531">
    <property type="entry name" value="Beta-barrel_TonB"/>
</dbReference>
<evidence type="ECO:0000256" key="12">
    <source>
        <dbReference type="SAM" id="MobiDB-lite"/>
    </source>
</evidence>
<evidence type="ECO:0000256" key="9">
    <source>
        <dbReference type="ARBA" id="ARBA00023136"/>
    </source>
</evidence>
<keyword evidence="6" id="KW-0408">Iron</keyword>
<dbReference type="Gene3D" id="2.170.130.10">
    <property type="entry name" value="TonB-dependent receptor, plug domain"/>
    <property type="match status" value="1"/>
</dbReference>
<evidence type="ECO:0000256" key="11">
    <source>
        <dbReference type="RuleBase" id="RU003357"/>
    </source>
</evidence>
<evidence type="ECO:0000256" key="3">
    <source>
        <dbReference type="ARBA" id="ARBA00022452"/>
    </source>
</evidence>
<evidence type="ECO:0000259" key="13">
    <source>
        <dbReference type="Pfam" id="PF00593"/>
    </source>
</evidence>
<gene>
    <name evidence="15" type="ORF">BROSI_A2702</name>
</gene>
<dbReference type="RefSeq" id="WP_200891745.1">
    <property type="nucleotide sequence ID" value="NZ_BAFN01000001.1"/>
</dbReference>
<keyword evidence="9 11" id="KW-0472">Membrane</keyword>
<dbReference type="PANTHER" id="PTHR32552">
    <property type="entry name" value="FERRICHROME IRON RECEPTOR-RELATED"/>
    <property type="match status" value="1"/>
</dbReference>
<keyword evidence="5" id="KW-0812">Transmembrane</keyword>
<proteinExistence type="inferred from homology"/>
<feature type="domain" description="TonB-dependent receptor plug" evidence="14">
    <location>
        <begin position="135"/>
        <end position="236"/>
    </location>
</feature>
<keyword evidence="7" id="KW-0406">Ion transport</keyword>
<dbReference type="InterPro" id="IPR012910">
    <property type="entry name" value="Plug_dom"/>
</dbReference>
<keyword evidence="8 11" id="KW-0798">TonB box</keyword>
<comment type="subcellular location">
    <subcellularLocation>
        <location evidence="1">Cell outer membrane</location>
        <topology evidence="1">Multi-pass membrane protein</topology>
    </subcellularLocation>
</comment>
<dbReference type="InterPro" id="IPR036942">
    <property type="entry name" value="Beta-barrel_TonB_sf"/>
</dbReference>
<evidence type="ECO:0000259" key="14">
    <source>
        <dbReference type="Pfam" id="PF07715"/>
    </source>
</evidence>
<feature type="compositionally biased region" description="Polar residues" evidence="12">
    <location>
        <begin position="84"/>
        <end position="97"/>
    </location>
</feature>